<accession>A0A4Y3QVF5</accession>
<dbReference type="CDD" id="cd06268">
    <property type="entry name" value="PBP1_ABC_transporter_LIVBP-like"/>
    <property type="match status" value="1"/>
</dbReference>
<dbReference type="SUPFAM" id="SSF53822">
    <property type="entry name" value="Periplasmic binding protein-like I"/>
    <property type="match status" value="1"/>
</dbReference>
<dbReference type="OrthoDB" id="3440574at2"/>
<dbReference type="Gene3D" id="3.40.50.2300">
    <property type="match status" value="2"/>
</dbReference>
<dbReference type="InterPro" id="IPR028082">
    <property type="entry name" value="Peripla_BP_I"/>
</dbReference>
<gene>
    <name evidence="2" type="ORF">SCA03_11440</name>
</gene>
<feature type="region of interest" description="Disordered" evidence="1">
    <location>
        <begin position="508"/>
        <end position="538"/>
    </location>
</feature>
<comment type="caution">
    <text evidence="2">The sequence shown here is derived from an EMBL/GenBank/DDBJ whole genome shotgun (WGS) entry which is preliminary data.</text>
</comment>
<reference evidence="2 3" key="1">
    <citation type="submission" date="2019-06" db="EMBL/GenBank/DDBJ databases">
        <title>Whole genome shotgun sequence of Streptomyces cacaoi subsp. cacaoi NBRC 12748.</title>
        <authorList>
            <person name="Hosoyama A."/>
            <person name="Uohara A."/>
            <person name="Ohji S."/>
            <person name="Ichikawa N."/>
        </authorList>
    </citation>
    <scope>NUCLEOTIDE SEQUENCE [LARGE SCALE GENOMIC DNA]</scope>
    <source>
        <strain evidence="2 3">NBRC 12748</strain>
    </source>
</reference>
<dbReference type="EMBL" id="BJMM01000004">
    <property type="protein sequence ID" value="GEB48593.1"/>
    <property type="molecule type" value="Genomic_DNA"/>
</dbReference>
<organism evidence="2 3">
    <name type="scientific">Streptomyces cacaoi</name>
    <dbReference type="NCBI Taxonomy" id="1898"/>
    <lineage>
        <taxon>Bacteria</taxon>
        <taxon>Bacillati</taxon>
        <taxon>Actinomycetota</taxon>
        <taxon>Actinomycetes</taxon>
        <taxon>Kitasatosporales</taxon>
        <taxon>Streptomycetaceae</taxon>
        <taxon>Streptomyces</taxon>
    </lineage>
</organism>
<keyword evidence="3" id="KW-1185">Reference proteome</keyword>
<protein>
    <submittedName>
        <fullName evidence="2">Uncharacterized protein</fullName>
    </submittedName>
</protein>
<evidence type="ECO:0000256" key="1">
    <source>
        <dbReference type="SAM" id="MobiDB-lite"/>
    </source>
</evidence>
<dbReference type="Proteomes" id="UP000319210">
    <property type="component" value="Unassembled WGS sequence"/>
</dbReference>
<dbReference type="AlphaFoldDB" id="A0A4Y3QVF5"/>
<evidence type="ECO:0000313" key="3">
    <source>
        <dbReference type="Proteomes" id="UP000319210"/>
    </source>
</evidence>
<name>A0A4Y3QVF5_STRCI</name>
<feature type="compositionally biased region" description="Basic and acidic residues" evidence="1">
    <location>
        <begin position="508"/>
        <end position="523"/>
    </location>
</feature>
<evidence type="ECO:0000313" key="2">
    <source>
        <dbReference type="EMBL" id="GEB48593.1"/>
    </source>
</evidence>
<proteinExistence type="predicted"/>
<sequence>MRISLRPLPGRPLGPGEKAVAVLACLLLIAGVVTLVTVPDWGGNDACPRGVQRVEGACMGISAGEFHHDPGLTPLLRRLAEQNADAADEGAQGSEGRDARQRRRVALTMPFSSDETSAVPLDLLRHGLAGALAAQRAANARSGPKLELLLADLGKDMKNWEPVVRTLGTLPGDGPPLIATVGLPSSTSESRQTIEALADRGIPSIGPVITSSDMNAGRYFFKTSPSNEHFTDALRRHLDAAEDSRRGFLVLDERAEDTYSRDLEKRVLAAFGDRYELKRNSASYVGTRGDEAGTPNLFRIPVLDICASKSDTVFYAGRDEDLPALVERLTEARCGYGRPLRIVKVGIGMPPQLTGETVTKRMHKAGIRLVNAAAYDPAWQRDSDAAPPGFDSFRSWFERTTKGIDLGDEPLDDGYAAMYHDAVRAVAEASGLAYEDTSAAAEGKENGRPSAERVRKDVHNKLLNLNPDSRGGESGCDPCIEGAAGTYGFNPRTSPDLWPVCKSVHIVEHPEPEGGGKRPEEPYRTYGKSFSGKCPPGP</sequence>
<dbReference type="RefSeq" id="WP_086816425.1">
    <property type="nucleotide sequence ID" value="NZ_BJMM01000004.1"/>
</dbReference>